<dbReference type="Gene3D" id="3.40.50.150">
    <property type="entry name" value="Vaccinia Virus protein VP39"/>
    <property type="match status" value="1"/>
</dbReference>
<organism evidence="2">
    <name type="scientific">uncultured Gemmatimonadota bacterium</name>
    <dbReference type="NCBI Taxonomy" id="203437"/>
    <lineage>
        <taxon>Bacteria</taxon>
        <taxon>Pseudomonadati</taxon>
        <taxon>Gemmatimonadota</taxon>
        <taxon>environmental samples</taxon>
    </lineage>
</organism>
<dbReference type="Pfam" id="PF08241">
    <property type="entry name" value="Methyltransf_11"/>
    <property type="match status" value="1"/>
</dbReference>
<evidence type="ECO:0000313" key="2">
    <source>
        <dbReference type="EMBL" id="CAA9311266.1"/>
    </source>
</evidence>
<dbReference type="AlphaFoldDB" id="A0A6J4KPB4"/>
<accession>A0A6J4KPB4</accession>
<dbReference type="InterPro" id="IPR029063">
    <property type="entry name" value="SAM-dependent_MTases_sf"/>
</dbReference>
<name>A0A6J4KPB4_9BACT</name>
<protein>
    <recommendedName>
        <fullName evidence="1">Methyltransferase type 11 domain-containing protein</fullName>
    </recommendedName>
</protein>
<feature type="domain" description="Methyltransferase type 11" evidence="1">
    <location>
        <begin position="94"/>
        <end position="209"/>
    </location>
</feature>
<dbReference type="InterPro" id="IPR050508">
    <property type="entry name" value="Methyltransf_Superfamily"/>
</dbReference>
<dbReference type="PANTHER" id="PTHR42912:SF98">
    <property type="entry name" value="UNCHARACTERISED METHYLTRANSFERASE RV1498C"/>
    <property type="match status" value="1"/>
</dbReference>
<sequence>MPPKLDRLLRKLVPSTAILSRSAPGALALAATDLVARPLLRVFTSRPVPPLRYIVRTGVSNSIFFPHDYYLTSSGNTWMYFFATGAARLDSTIVDIGSGVGRTAVALRDFHYHGVKFTGTYHGFDVDRDMVEWCSRNFPGDRFRFHWVDAGSTVYNPGGVRDLHPALSVESGSVDLVYSHSLFSHLLEDDIQAYLAEGYRVLRPGGVLLMTFFCLEDMEELQLLGGRWTFRHTVGAARVENQKYPESAVAYPREWMMEAARRQGFSSVEVILPAHQSTLRCVK</sequence>
<dbReference type="CDD" id="cd02440">
    <property type="entry name" value="AdoMet_MTases"/>
    <property type="match status" value="1"/>
</dbReference>
<dbReference type="EMBL" id="CADCTW010000070">
    <property type="protein sequence ID" value="CAA9311266.1"/>
    <property type="molecule type" value="Genomic_DNA"/>
</dbReference>
<dbReference type="PANTHER" id="PTHR42912">
    <property type="entry name" value="METHYLTRANSFERASE"/>
    <property type="match status" value="1"/>
</dbReference>
<dbReference type="InterPro" id="IPR013216">
    <property type="entry name" value="Methyltransf_11"/>
</dbReference>
<proteinExistence type="predicted"/>
<gene>
    <name evidence="2" type="ORF">AVDCRST_MAG68-1234</name>
</gene>
<dbReference type="GO" id="GO:0008757">
    <property type="term" value="F:S-adenosylmethionine-dependent methyltransferase activity"/>
    <property type="evidence" value="ECO:0007669"/>
    <property type="project" value="InterPro"/>
</dbReference>
<dbReference type="SUPFAM" id="SSF53335">
    <property type="entry name" value="S-adenosyl-L-methionine-dependent methyltransferases"/>
    <property type="match status" value="1"/>
</dbReference>
<evidence type="ECO:0000259" key="1">
    <source>
        <dbReference type="Pfam" id="PF08241"/>
    </source>
</evidence>
<reference evidence="2" key="1">
    <citation type="submission" date="2020-02" db="EMBL/GenBank/DDBJ databases">
        <authorList>
            <person name="Meier V. D."/>
        </authorList>
    </citation>
    <scope>NUCLEOTIDE SEQUENCE</scope>
    <source>
        <strain evidence="2">AVDCRST_MAG68</strain>
    </source>
</reference>